<protein>
    <submittedName>
        <fullName evidence="3">Uncharacterized protein</fullName>
    </submittedName>
</protein>
<keyword evidence="1" id="KW-0175">Coiled coil</keyword>
<accession>A0A0G0NM97</accession>
<gene>
    <name evidence="3" type="ORF">UT10_C0012G0032</name>
</gene>
<feature type="coiled-coil region" evidence="1">
    <location>
        <begin position="38"/>
        <end position="100"/>
    </location>
</feature>
<sequence length="165" mass="18541">MDDTKSNNDSQIEEAEIVDSNANDNPISDEPNSNVSTLLEIEKAVKMKITALERLKEEAKPIREMLESTLQANLEYAEVLAAASEAAKKKSAKKKELLNNEAGKKIVQKLNELKAAIKENQESLSYFLQEYSRLTGAKEIEGEDGELRQIVYVAKLVRKTRSERD</sequence>
<evidence type="ECO:0000256" key="1">
    <source>
        <dbReference type="SAM" id="Coils"/>
    </source>
</evidence>
<dbReference type="EMBL" id="LBVN01000012">
    <property type="protein sequence ID" value="KKQ87044.1"/>
    <property type="molecule type" value="Genomic_DNA"/>
</dbReference>
<name>A0A0G0NM97_9BACT</name>
<reference evidence="3 4" key="1">
    <citation type="journal article" date="2015" name="Nature">
        <title>rRNA introns, odd ribosomes, and small enigmatic genomes across a large radiation of phyla.</title>
        <authorList>
            <person name="Brown C.T."/>
            <person name="Hug L.A."/>
            <person name="Thomas B.C."/>
            <person name="Sharon I."/>
            <person name="Castelle C.J."/>
            <person name="Singh A."/>
            <person name="Wilkins M.J."/>
            <person name="Williams K.H."/>
            <person name="Banfield J.F."/>
        </authorList>
    </citation>
    <scope>NUCLEOTIDE SEQUENCE [LARGE SCALE GENOMIC DNA]</scope>
</reference>
<organism evidence="3 4">
    <name type="scientific">Candidatus Woesebacteria bacterium GW2011_GWB1_38_8b</name>
    <dbReference type="NCBI Taxonomy" id="1618571"/>
    <lineage>
        <taxon>Bacteria</taxon>
        <taxon>Candidatus Woeseibacteriota</taxon>
    </lineage>
</organism>
<feature type="region of interest" description="Disordered" evidence="2">
    <location>
        <begin position="1"/>
        <end position="34"/>
    </location>
</feature>
<dbReference type="AlphaFoldDB" id="A0A0G0NM97"/>
<evidence type="ECO:0000313" key="4">
    <source>
        <dbReference type="Proteomes" id="UP000033944"/>
    </source>
</evidence>
<evidence type="ECO:0000313" key="3">
    <source>
        <dbReference type="EMBL" id="KKQ87044.1"/>
    </source>
</evidence>
<comment type="caution">
    <text evidence="3">The sequence shown here is derived from an EMBL/GenBank/DDBJ whole genome shotgun (WGS) entry which is preliminary data.</text>
</comment>
<proteinExistence type="predicted"/>
<feature type="compositionally biased region" description="Polar residues" evidence="2">
    <location>
        <begin position="20"/>
        <end position="34"/>
    </location>
</feature>
<evidence type="ECO:0000256" key="2">
    <source>
        <dbReference type="SAM" id="MobiDB-lite"/>
    </source>
</evidence>
<dbReference type="Proteomes" id="UP000033944">
    <property type="component" value="Unassembled WGS sequence"/>
</dbReference>